<evidence type="ECO:0000256" key="1">
    <source>
        <dbReference type="SAM" id="MobiDB-lite"/>
    </source>
</evidence>
<proteinExistence type="predicted"/>
<dbReference type="EMBL" id="MU004309">
    <property type="protein sequence ID" value="KAF2659133.1"/>
    <property type="molecule type" value="Genomic_DNA"/>
</dbReference>
<evidence type="ECO:0000313" key="3">
    <source>
        <dbReference type="Proteomes" id="UP000799324"/>
    </source>
</evidence>
<dbReference type="OrthoDB" id="3686891at2759"/>
<feature type="compositionally biased region" description="Pro residues" evidence="1">
    <location>
        <begin position="1"/>
        <end position="12"/>
    </location>
</feature>
<protein>
    <submittedName>
        <fullName evidence="2">Uncharacterized protein</fullName>
    </submittedName>
</protein>
<name>A0A6A6TJI6_9PLEO</name>
<sequence length="200" mass="22963">MQQASYPPPHAEPSPSGTYASFSGAFRDQASASRYRKAATRFNRQPYRSPQSDFSIQELINNRQNHVKRIYDAMIRPDAAKDNGNSIAMRRWVHQAFYSSELVEAFAHKVFDSLIEQANEGFRGWAHNDYASDERKGEIEDKEVSCGERLQNIIRALEEEKTICEDVMTSACQIRMFVNAPRAYARRKEANRHGNSKRGR</sequence>
<dbReference type="AlphaFoldDB" id="A0A6A6TJI6"/>
<feature type="region of interest" description="Disordered" evidence="1">
    <location>
        <begin position="1"/>
        <end position="22"/>
    </location>
</feature>
<reference evidence="2" key="1">
    <citation type="journal article" date="2020" name="Stud. Mycol.">
        <title>101 Dothideomycetes genomes: a test case for predicting lifestyles and emergence of pathogens.</title>
        <authorList>
            <person name="Haridas S."/>
            <person name="Albert R."/>
            <person name="Binder M."/>
            <person name="Bloem J."/>
            <person name="Labutti K."/>
            <person name="Salamov A."/>
            <person name="Andreopoulos B."/>
            <person name="Baker S."/>
            <person name="Barry K."/>
            <person name="Bills G."/>
            <person name="Bluhm B."/>
            <person name="Cannon C."/>
            <person name="Castanera R."/>
            <person name="Culley D."/>
            <person name="Daum C."/>
            <person name="Ezra D."/>
            <person name="Gonzalez J."/>
            <person name="Henrissat B."/>
            <person name="Kuo A."/>
            <person name="Liang C."/>
            <person name="Lipzen A."/>
            <person name="Lutzoni F."/>
            <person name="Magnuson J."/>
            <person name="Mondo S."/>
            <person name="Nolan M."/>
            <person name="Ohm R."/>
            <person name="Pangilinan J."/>
            <person name="Park H.-J."/>
            <person name="Ramirez L."/>
            <person name="Alfaro M."/>
            <person name="Sun H."/>
            <person name="Tritt A."/>
            <person name="Yoshinaga Y."/>
            <person name="Zwiers L.-H."/>
            <person name="Turgeon B."/>
            <person name="Goodwin S."/>
            <person name="Spatafora J."/>
            <person name="Crous P."/>
            <person name="Grigoriev I."/>
        </authorList>
    </citation>
    <scope>NUCLEOTIDE SEQUENCE</scope>
    <source>
        <strain evidence="2">CBS 122681</strain>
    </source>
</reference>
<keyword evidence="3" id="KW-1185">Reference proteome</keyword>
<evidence type="ECO:0000313" key="2">
    <source>
        <dbReference type="EMBL" id="KAF2659133.1"/>
    </source>
</evidence>
<accession>A0A6A6TJI6</accession>
<dbReference type="Proteomes" id="UP000799324">
    <property type="component" value="Unassembled WGS sequence"/>
</dbReference>
<feature type="non-terminal residue" evidence="2">
    <location>
        <position position="200"/>
    </location>
</feature>
<gene>
    <name evidence="2" type="ORF">K491DRAFT_591715</name>
</gene>
<organism evidence="2 3">
    <name type="scientific">Lophiostoma macrostomum CBS 122681</name>
    <dbReference type="NCBI Taxonomy" id="1314788"/>
    <lineage>
        <taxon>Eukaryota</taxon>
        <taxon>Fungi</taxon>
        <taxon>Dikarya</taxon>
        <taxon>Ascomycota</taxon>
        <taxon>Pezizomycotina</taxon>
        <taxon>Dothideomycetes</taxon>
        <taxon>Pleosporomycetidae</taxon>
        <taxon>Pleosporales</taxon>
        <taxon>Lophiostomataceae</taxon>
        <taxon>Lophiostoma</taxon>
    </lineage>
</organism>